<organism evidence="3 4">
    <name type="scientific">Ceutorhynchus assimilis</name>
    <name type="common">cabbage seed weevil</name>
    <dbReference type="NCBI Taxonomy" id="467358"/>
    <lineage>
        <taxon>Eukaryota</taxon>
        <taxon>Metazoa</taxon>
        <taxon>Ecdysozoa</taxon>
        <taxon>Arthropoda</taxon>
        <taxon>Hexapoda</taxon>
        <taxon>Insecta</taxon>
        <taxon>Pterygota</taxon>
        <taxon>Neoptera</taxon>
        <taxon>Endopterygota</taxon>
        <taxon>Coleoptera</taxon>
        <taxon>Polyphaga</taxon>
        <taxon>Cucujiformia</taxon>
        <taxon>Curculionidae</taxon>
        <taxon>Ceutorhynchinae</taxon>
        <taxon>Ceutorhynchus</taxon>
    </lineage>
</organism>
<protein>
    <recommendedName>
        <fullName evidence="5">RNA methyltransferase</fullName>
    </recommendedName>
</protein>
<dbReference type="InterPro" id="IPR012340">
    <property type="entry name" value="NA-bd_OB-fold"/>
</dbReference>
<gene>
    <name evidence="3" type="ORF">CEUTPL_LOCUS12835</name>
</gene>
<evidence type="ECO:0000313" key="3">
    <source>
        <dbReference type="EMBL" id="CAG9772423.1"/>
    </source>
</evidence>
<reference evidence="3" key="1">
    <citation type="submission" date="2022-01" db="EMBL/GenBank/DDBJ databases">
        <authorList>
            <person name="King R."/>
        </authorList>
    </citation>
    <scope>NUCLEOTIDE SEQUENCE</scope>
</reference>
<evidence type="ECO:0000256" key="2">
    <source>
        <dbReference type="SAM" id="MobiDB-lite"/>
    </source>
</evidence>
<sequence length="400" mass="44620">MEEPKKDVSSTKKRSWSETNKTIKEERKKWKEINLEKKLEKRKLKAESQQNDIANTARLTPQFVSTLSIAVPGSILENAQTPQLRSYLAGQIARAACLFQADEIIVFDDFCEEVTAKKSKFDDADGEKISRQSCVQLGRILQYLECPQYLRKSFFPIHKDLQYGGLLNPLNAPHHLGVKDEFPFREGVVLNTPVKAGKGSIVNVGLLKQLRVDKVLVPGIRCTVKLLPQEANLKKLKGIVVSPNLPRSETGVYWGYNVRIANSLSKIFSQCPYKEGYDLTIGTSDKGSSIDDFTCPKYKHLLVVFGGVQGLEAALENDSVLNADDPKLLFDSYLNSLPQQGSKTIRTEEAILITLAALRPKLNPEAGNKEFVAPVVTESESEEQGDVKVDNDDDDMSKFD</sequence>
<dbReference type="InterPro" id="IPR029028">
    <property type="entry name" value="Alpha/beta_knot_MTases"/>
</dbReference>
<dbReference type="SUPFAM" id="SSF50249">
    <property type="entry name" value="Nucleic acid-binding proteins"/>
    <property type="match status" value="1"/>
</dbReference>
<feature type="compositionally biased region" description="Basic and acidic residues" evidence="2">
    <location>
        <begin position="385"/>
        <end position="400"/>
    </location>
</feature>
<dbReference type="CDD" id="cd18086">
    <property type="entry name" value="HsC9orf114-like"/>
    <property type="match status" value="1"/>
</dbReference>
<name>A0A9N9QMZ5_9CUCU</name>
<dbReference type="InterPro" id="IPR029026">
    <property type="entry name" value="tRNA_m1G_MTases_N"/>
</dbReference>
<dbReference type="SUPFAM" id="SSF75217">
    <property type="entry name" value="alpha/beta knot"/>
    <property type="match status" value="1"/>
</dbReference>
<dbReference type="Gene3D" id="2.40.50.140">
    <property type="entry name" value="Nucleic acid-binding proteins"/>
    <property type="match status" value="1"/>
</dbReference>
<evidence type="ECO:0000256" key="1">
    <source>
        <dbReference type="ARBA" id="ARBA00009841"/>
    </source>
</evidence>
<dbReference type="EMBL" id="OU892284">
    <property type="protein sequence ID" value="CAG9772423.1"/>
    <property type="molecule type" value="Genomic_DNA"/>
</dbReference>
<feature type="region of interest" description="Disordered" evidence="2">
    <location>
        <begin position="371"/>
        <end position="400"/>
    </location>
</feature>
<feature type="compositionally biased region" description="Basic and acidic residues" evidence="2">
    <location>
        <begin position="1"/>
        <end position="10"/>
    </location>
</feature>
<proteinExistence type="inferred from homology"/>
<dbReference type="AlphaFoldDB" id="A0A9N9QMZ5"/>
<comment type="similarity">
    <text evidence="1">Belongs to the class IV-like SAM-binding methyltransferase superfamily.</text>
</comment>
<dbReference type="PANTHER" id="PTHR12150">
    <property type="entry name" value="CLASS IV SAM-BINDING METHYLTRANSFERASE-RELATED"/>
    <property type="match status" value="1"/>
</dbReference>
<feature type="region of interest" description="Disordered" evidence="2">
    <location>
        <begin position="1"/>
        <end position="21"/>
    </location>
</feature>
<evidence type="ECO:0000313" key="4">
    <source>
        <dbReference type="Proteomes" id="UP001152799"/>
    </source>
</evidence>
<dbReference type="Gene3D" id="3.40.1280.10">
    <property type="match status" value="1"/>
</dbReference>
<dbReference type="Proteomes" id="UP001152799">
    <property type="component" value="Chromosome 8"/>
</dbReference>
<dbReference type="InterPro" id="IPR003750">
    <property type="entry name" value="Put_MeTrfase-C9orf114-like"/>
</dbReference>
<dbReference type="Pfam" id="PF02598">
    <property type="entry name" value="Methyltrn_RNA_3"/>
    <property type="match status" value="1"/>
</dbReference>
<accession>A0A9N9QMZ5</accession>
<dbReference type="OrthoDB" id="361029at2759"/>
<keyword evidence="4" id="KW-1185">Reference proteome</keyword>
<dbReference type="PANTHER" id="PTHR12150:SF13">
    <property type="entry name" value="METHYLTRANSFERASE C9ORF114-RELATED"/>
    <property type="match status" value="1"/>
</dbReference>
<evidence type="ECO:0008006" key="5">
    <source>
        <dbReference type="Google" id="ProtNLM"/>
    </source>
</evidence>